<dbReference type="RefSeq" id="WP_188476734.1">
    <property type="nucleotide sequence ID" value="NZ_BMFJ01000001.1"/>
</dbReference>
<comment type="caution">
    <text evidence="2">The sequence shown here is derived from an EMBL/GenBank/DDBJ whole genome shotgun (WGS) entry which is preliminary data.</text>
</comment>
<evidence type="ECO:0000313" key="2">
    <source>
        <dbReference type="EMBL" id="GGE25055.1"/>
    </source>
</evidence>
<dbReference type="Pfam" id="PF20057">
    <property type="entry name" value="DUF6456"/>
    <property type="match status" value="1"/>
</dbReference>
<evidence type="ECO:0000259" key="1">
    <source>
        <dbReference type="Pfam" id="PF20057"/>
    </source>
</evidence>
<organism evidence="2 3">
    <name type="scientific">Primorskyibacter flagellatus</name>
    <dbReference type="NCBI Taxonomy" id="1387277"/>
    <lineage>
        <taxon>Bacteria</taxon>
        <taxon>Pseudomonadati</taxon>
        <taxon>Pseudomonadota</taxon>
        <taxon>Alphaproteobacteria</taxon>
        <taxon>Rhodobacterales</taxon>
        <taxon>Roseobacteraceae</taxon>
        <taxon>Primorskyibacter</taxon>
    </lineage>
</organism>
<dbReference type="AlphaFoldDB" id="A0A917EEC0"/>
<name>A0A917EEC0_9RHOB</name>
<feature type="domain" description="DUF6456" evidence="1">
    <location>
        <begin position="220"/>
        <end position="351"/>
    </location>
</feature>
<reference evidence="3" key="1">
    <citation type="journal article" date="2019" name="Int. J. Syst. Evol. Microbiol.">
        <title>The Global Catalogue of Microorganisms (GCM) 10K type strain sequencing project: providing services to taxonomists for standard genome sequencing and annotation.</title>
        <authorList>
            <consortium name="The Broad Institute Genomics Platform"/>
            <consortium name="The Broad Institute Genome Sequencing Center for Infectious Disease"/>
            <person name="Wu L."/>
            <person name="Ma J."/>
        </authorList>
    </citation>
    <scope>NUCLEOTIDE SEQUENCE [LARGE SCALE GENOMIC DNA]</scope>
    <source>
        <strain evidence="3">CGMCC 1.12664</strain>
    </source>
</reference>
<dbReference type="EMBL" id="BMFJ01000001">
    <property type="protein sequence ID" value="GGE25055.1"/>
    <property type="molecule type" value="Genomic_DNA"/>
</dbReference>
<evidence type="ECO:0000313" key="3">
    <source>
        <dbReference type="Proteomes" id="UP000612855"/>
    </source>
</evidence>
<accession>A0A917EEC0</accession>
<proteinExistence type="predicted"/>
<sequence length="361" mass="39425">MTHANHGQLEPLPDWVPEPVRHYIAHTEKGESLRALARDEGCHASTMLRQIRQVEGARDDLLIDEALERLRKDAGDIDPDSETTEPRRRPFTLADIQVPVNEIAKEALPALRRLAQPGAVLAVSAEMDRAVIVRKGEGEETHRLGVVERHVAQALALNGWIACVSGGPLSRYAISTFGRTILSTLTARAENRAGGFDESPARFRAAPQPTRAVKPRGGYCDTPVIALARRRDRDGGPFLPPDLVRTAERIQEDFELAHMEPRQATNWDDYLTAGTSGPGRTPEAPLRGAAAARDRVSQALRALGPGLGDVVLECCCRLNGLESAERKLGWSARSGKIVLRIALQRLRQHYDGLKDGGGLIG</sequence>
<keyword evidence="3" id="KW-1185">Reference proteome</keyword>
<dbReference type="InterPro" id="IPR045599">
    <property type="entry name" value="DUF6456"/>
</dbReference>
<gene>
    <name evidence="2" type="ORF">GCM10011360_11810</name>
</gene>
<protein>
    <submittedName>
        <fullName evidence="2">Helix-turn-helix domain containing protein</fullName>
    </submittedName>
</protein>
<dbReference type="Proteomes" id="UP000612855">
    <property type="component" value="Unassembled WGS sequence"/>
</dbReference>